<keyword evidence="4 5" id="KW-0067">ATP-binding</keyword>
<comment type="caution">
    <text evidence="7">The sequence shown here is derived from an EMBL/GenBank/DDBJ whole genome shotgun (WGS) entry which is preliminary data.</text>
</comment>
<evidence type="ECO:0000256" key="2">
    <source>
        <dbReference type="ARBA" id="ARBA00022801"/>
    </source>
</evidence>
<dbReference type="Proteomes" id="UP000031366">
    <property type="component" value="Unassembled WGS sequence"/>
</dbReference>
<evidence type="ECO:0000313" key="8">
    <source>
        <dbReference type="Proteomes" id="UP000031366"/>
    </source>
</evidence>
<dbReference type="AlphaFoldDB" id="A0A0C1U4A3"/>
<dbReference type="GO" id="GO:0003677">
    <property type="term" value="F:DNA binding"/>
    <property type="evidence" value="ECO:0007669"/>
    <property type="project" value="InterPro"/>
</dbReference>
<dbReference type="PROSITE" id="PS51198">
    <property type="entry name" value="UVRD_HELICASE_ATP_BIND"/>
    <property type="match status" value="1"/>
</dbReference>
<feature type="domain" description="UvrD-like helicase ATP-binding" evidence="6">
    <location>
        <begin position="210"/>
        <end position="566"/>
    </location>
</feature>
<evidence type="ECO:0000256" key="5">
    <source>
        <dbReference type="PROSITE-ProRule" id="PRU00560"/>
    </source>
</evidence>
<dbReference type="PANTHER" id="PTHR11070:SF17">
    <property type="entry name" value="DNA HELICASE IV"/>
    <property type="match status" value="1"/>
</dbReference>
<dbReference type="EMBL" id="AYSO01000017">
    <property type="protein sequence ID" value="KIE46378.1"/>
    <property type="molecule type" value="Genomic_DNA"/>
</dbReference>
<gene>
    <name evidence="7" type="ORF">U732_1960</name>
</gene>
<dbReference type="Pfam" id="PF00580">
    <property type="entry name" value="UvrD-helicase"/>
    <property type="match status" value="1"/>
</dbReference>
<dbReference type="GO" id="GO:0043138">
    <property type="term" value="F:3'-5' DNA helicase activity"/>
    <property type="evidence" value="ECO:0007669"/>
    <property type="project" value="TreeGrafter"/>
</dbReference>
<feature type="binding site" evidence="5">
    <location>
        <begin position="231"/>
        <end position="238"/>
    </location>
    <ligand>
        <name>ATP</name>
        <dbReference type="ChEBI" id="CHEBI:30616"/>
    </ligand>
</feature>
<keyword evidence="3 5" id="KW-0347">Helicase</keyword>
<keyword evidence="1 5" id="KW-0547">Nucleotide-binding</keyword>
<accession>A0A0C1U4A3</accession>
<dbReference type="InterPro" id="IPR027785">
    <property type="entry name" value="UvrD-like_helicase_C"/>
</dbReference>
<name>A0A0C1U4A3_9CLOT</name>
<dbReference type="InterPro" id="IPR000212">
    <property type="entry name" value="DNA_helicase_UvrD/REP"/>
</dbReference>
<dbReference type="GO" id="GO:0016787">
    <property type="term" value="F:hydrolase activity"/>
    <property type="evidence" value="ECO:0007669"/>
    <property type="project" value="UniProtKB-UniRule"/>
</dbReference>
<dbReference type="GO" id="GO:0005524">
    <property type="term" value="F:ATP binding"/>
    <property type="evidence" value="ECO:0007669"/>
    <property type="project" value="UniProtKB-UniRule"/>
</dbReference>
<dbReference type="STRING" id="29341.RSJ17_15720"/>
<evidence type="ECO:0000313" key="7">
    <source>
        <dbReference type="EMBL" id="KIE46378.1"/>
    </source>
</evidence>
<evidence type="ECO:0000256" key="1">
    <source>
        <dbReference type="ARBA" id="ARBA00022741"/>
    </source>
</evidence>
<proteinExistence type="predicted"/>
<dbReference type="PANTHER" id="PTHR11070">
    <property type="entry name" value="UVRD / RECB / PCRA DNA HELICASE FAMILY MEMBER"/>
    <property type="match status" value="1"/>
</dbReference>
<dbReference type="GO" id="GO:0000725">
    <property type="term" value="P:recombinational repair"/>
    <property type="evidence" value="ECO:0007669"/>
    <property type="project" value="TreeGrafter"/>
</dbReference>
<evidence type="ECO:0000256" key="4">
    <source>
        <dbReference type="ARBA" id="ARBA00022840"/>
    </source>
</evidence>
<organism evidence="7 8">
    <name type="scientific">Clostridium argentinense CDC 2741</name>
    <dbReference type="NCBI Taxonomy" id="1418104"/>
    <lineage>
        <taxon>Bacteria</taxon>
        <taxon>Bacillati</taxon>
        <taxon>Bacillota</taxon>
        <taxon>Clostridia</taxon>
        <taxon>Eubacteriales</taxon>
        <taxon>Clostridiaceae</taxon>
        <taxon>Clostridium</taxon>
    </lineage>
</organism>
<dbReference type="GO" id="GO:0005829">
    <property type="term" value="C:cytosol"/>
    <property type="evidence" value="ECO:0007669"/>
    <property type="project" value="TreeGrafter"/>
</dbReference>
<evidence type="ECO:0000259" key="6">
    <source>
        <dbReference type="PROSITE" id="PS51198"/>
    </source>
</evidence>
<reference evidence="7 8" key="1">
    <citation type="journal article" date="2015" name="Infect. Genet. Evol.">
        <title>Genomic sequences of six botulinum neurotoxin-producing strains representing three clostridial species illustrate the mobility and diversity of botulinum neurotoxin genes.</title>
        <authorList>
            <person name="Smith T.J."/>
            <person name="Hill K.K."/>
            <person name="Xie G."/>
            <person name="Foley B.T."/>
            <person name="Williamson C.H."/>
            <person name="Foster J.T."/>
            <person name="Johnson S.L."/>
            <person name="Chertkov O."/>
            <person name="Teshima H."/>
            <person name="Gibbons H.S."/>
            <person name="Johnsky L.A."/>
            <person name="Karavis M.A."/>
            <person name="Smith L.A."/>
        </authorList>
    </citation>
    <scope>NUCLEOTIDE SEQUENCE [LARGE SCALE GENOMIC DNA]</scope>
    <source>
        <strain evidence="7 8">CDC 2741</strain>
    </source>
</reference>
<evidence type="ECO:0000256" key="3">
    <source>
        <dbReference type="ARBA" id="ARBA00022806"/>
    </source>
</evidence>
<dbReference type="SUPFAM" id="SSF52540">
    <property type="entry name" value="P-loop containing nucleoside triphosphate hydrolases"/>
    <property type="match status" value="1"/>
</dbReference>
<keyword evidence="2 5" id="KW-0378">Hydrolase</keyword>
<dbReference type="InterPro" id="IPR014016">
    <property type="entry name" value="UvrD-like_ATP-bd"/>
</dbReference>
<dbReference type="Gene3D" id="3.40.50.300">
    <property type="entry name" value="P-loop containing nucleotide triphosphate hydrolases"/>
    <property type="match status" value="3"/>
</dbReference>
<sequence>MHKKEMEEKLRKELEFSLEEEKLKTVIEILNQEILQNLEKRKEVTKYILDYRKDILDEYKDDEDKIIEYFDHERFVKEEAFKTIDRKLKEFNILKSSPYFGRVDFREEDFGIEKIYIGRFGVTPEDSFEPLIIDWRAPIASLFYNGTLNEAHYEAPMGIVKVNILARRQFIIKKSILEGMFDSDININDEILQMVLSKNSSEKLKDIIMTIQKEQDDIIREEKNKVVVVDGVAGSGKTTIALHRVAYLLYNYRNLLEDKVLILGPNSIFMDYISEVLPSLGESGAKQNTFLDFALDLLDIDEVLTLKEVMEKILKGDEEFSKDIAYKASLDYKNYLDNYIENLNKCHFEYKDIIFRDKIVISKDEMEKMFNVYFNSLPLFRRSKKIKRIIYSKLKDARDEEFREIEKKYKEEKEAIPKEELLLNINNLDFQRKLRIRELIQDLIDLKKNLTYLNSPDILKLYNKINNNKELHEGDLGAILYLKVKLEGLKLKEEIKHIVIDEAQDYSLLQIIAIKELTRCKSFTIVGDSNQRILPIQGKVAMSNMEDYIEDFDVEHFDLHKSYRSTREIMEYANNFLTNSNIVPLVRSGSEVKEINLENSDELNDKIVEIVDDMRSEKLENIAIITYNNEEARELNEGLKHKLNFKLIDKDYIQYSHGVVVIPSYFAKGLEFDGVIIVKENNFIEEGYSNANKLMYVMATRALHQLYVINK</sequence>
<protein>
    <submittedName>
        <fullName evidence="7">PhoH-like family protein</fullName>
    </submittedName>
</protein>
<dbReference type="Pfam" id="PF13538">
    <property type="entry name" value="UvrD_C_2"/>
    <property type="match status" value="1"/>
</dbReference>
<dbReference type="InterPro" id="IPR027417">
    <property type="entry name" value="P-loop_NTPase"/>
</dbReference>
<keyword evidence="8" id="KW-1185">Reference proteome</keyword>